<evidence type="ECO:0000259" key="3">
    <source>
        <dbReference type="SMART" id="SM00822"/>
    </source>
</evidence>
<dbReference type="Gene3D" id="3.40.50.720">
    <property type="entry name" value="NAD(P)-binding Rossmann-like Domain"/>
    <property type="match status" value="1"/>
</dbReference>
<organism evidence="4 5">
    <name type="scientific">Stieleria varia</name>
    <dbReference type="NCBI Taxonomy" id="2528005"/>
    <lineage>
        <taxon>Bacteria</taxon>
        <taxon>Pseudomonadati</taxon>
        <taxon>Planctomycetota</taxon>
        <taxon>Planctomycetia</taxon>
        <taxon>Pirellulales</taxon>
        <taxon>Pirellulaceae</taxon>
        <taxon>Stieleria</taxon>
    </lineage>
</organism>
<dbReference type="CDD" id="cd05233">
    <property type="entry name" value="SDR_c"/>
    <property type="match status" value="1"/>
</dbReference>
<name>A0A5C5ZYT6_9BACT</name>
<protein>
    <submittedName>
        <fullName evidence="4">Enoyl-[acyl-carrier-protein] reductase [NADPH] FabL</fullName>
        <ecNumber evidence="4">1.3.1.104</ecNumber>
    </submittedName>
</protein>
<dbReference type="RefSeq" id="WP_146523225.1">
    <property type="nucleotide sequence ID" value="NZ_CP151726.1"/>
</dbReference>
<dbReference type="Pfam" id="PF13561">
    <property type="entry name" value="adh_short_C2"/>
    <property type="match status" value="1"/>
</dbReference>
<dbReference type="AlphaFoldDB" id="A0A5C5ZYT6"/>
<gene>
    <name evidence="4" type="primary">fabL_3</name>
    <name evidence="4" type="ORF">Pla52n_63130</name>
</gene>
<comment type="similarity">
    <text evidence="1">Belongs to the short-chain dehydrogenases/reductases (SDR) family.</text>
</comment>
<dbReference type="InterPro" id="IPR020904">
    <property type="entry name" value="Sc_DH/Rdtase_CS"/>
</dbReference>
<dbReference type="EC" id="1.3.1.104" evidence="4"/>
<evidence type="ECO:0000313" key="5">
    <source>
        <dbReference type="Proteomes" id="UP000320176"/>
    </source>
</evidence>
<dbReference type="PANTHER" id="PTHR43639:SF1">
    <property type="entry name" value="SHORT-CHAIN DEHYDROGENASE_REDUCTASE FAMILY PROTEIN"/>
    <property type="match status" value="1"/>
</dbReference>
<comment type="caution">
    <text evidence="4">The sequence shown here is derived from an EMBL/GenBank/DDBJ whole genome shotgun (WGS) entry which is preliminary data.</text>
</comment>
<dbReference type="FunFam" id="3.40.50.720:FF:000084">
    <property type="entry name" value="Short-chain dehydrogenase reductase"/>
    <property type="match status" value="1"/>
</dbReference>
<reference evidence="4 5" key="1">
    <citation type="submission" date="2019-02" db="EMBL/GenBank/DDBJ databases">
        <title>Deep-cultivation of Planctomycetes and their phenomic and genomic characterization uncovers novel biology.</title>
        <authorList>
            <person name="Wiegand S."/>
            <person name="Jogler M."/>
            <person name="Boedeker C."/>
            <person name="Pinto D."/>
            <person name="Vollmers J."/>
            <person name="Rivas-Marin E."/>
            <person name="Kohn T."/>
            <person name="Peeters S.H."/>
            <person name="Heuer A."/>
            <person name="Rast P."/>
            <person name="Oberbeckmann S."/>
            <person name="Bunk B."/>
            <person name="Jeske O."/>
            <person name="Meyerdierks A."/>
            <person name="Storesund J.E."/>
            <person name="Kallscheuer N."/>
            <person name="Luecker S."/>
            <person name="Lage O.M."/>
            <person name="Pohl T."/>
            <person name="Merkel B.J."/>
            <person name="Hornburger P."/>
            <person name="Mueller R.-W."/>
            <person name="Bruemmer F."/>
            <person name="Labrenz M."/>
            <person name="Spormann A.M."/>
            <person name="Op Den Camp H."/>
            <person name="Overmann J."/>
            <person name="Amann R."/>
            <person name="Jetten M.S.M."/>
            <person name="Mascher T."/>
            <person name="Medema M.H."/>
            <person name="Devos D.P."/>
            <person name="Kaster A.-K."/>
            <person name="Ovreas L."/>
            <person name="Rohde M."/>
            <person name="Galperin M.Y."/>
            <person name="Jogler C."/>
        </authorList>
    </citation>
    <scope>NUCLEOTIDE SEQUENCE [LARGE SCALE GENOMIC DNA]</scope>
    <source>
        <strain evidence="4 5">Pla52n</strain>
    </source>
</reference>
<dbReference type="EMBL" id="SJPN01000011">
    <property type="protein sequence ID" value="TWT92439.1"/>
    <property type="molecule type" value="Genomic_DNA"/>
</dbReference>
<dbReference type="Proteomes" id="UP000320176">
    <property type="component" value="Unassembled WGS sequence"/>
</dbReference>
<dbReference type="PROSITE" id="PS00061">
    <property type="entry name" value="ADH_SHORT"/>
    <property type="match status" value="1"/>
</dbReference>
<dbReference type="PRINTS" id="PR00081">
    <property type="entry name" value="GDHRDH"/>
</dbReference>
<evidence type="ECO:0000256" key="1">
    <source>
        <dbReference type="ARBA" id="ARBA00006484"/>
    </source>
</evidence>
<dbReference type="PRINTS" id="PR00080">
    <property type="entry name" value="SDRFAMILY"/>
</dbReference>
<keyword evidence="5" id="KW-1185">Reference proteome</keyword>
<dbReference type="InterPro" id="IPR002347">
    <property type="entry name" value="SDR_fam"/>
</dbReference>
<proteinExistence type="inferred from homology"/>
<evidence type="ECO:0000256" key="2">
    <source>
        <dbReference type="ARBA" id="ARBA00023002"/>
    </source>
</evidence>
<feature type="domain" description="Ketoreductase" evidence="3">
    <location>
        <begin position="11"/>
        <end position="198"/>
    </location>
</feature>
<dbReference type="PANTHER" id="PTHR43639">
    <property type="entry name" value="OXIDOREDUCTASE, SHORT-CHAIN DEHYDROGENASE/REDUCTASE FAMILY (AFU_ORTHOLOGUE AFUA_5G02870)"/>
    <property type="match status" value="1"/>
</dbReference>
<dbReference type="GO" id="GO:0141148">
    <property type="term" value="F:enoyl-[acyl-carrier-protein] reductase (NADPH) activity"/>
    <property type="evidence" value="ECO:0007669"/>
    <property type="project" value="UniProtKB-EC"/>
</dbReference>
<dbReference type="OrthoDB" id="9790146at2"/>
<dbReference type="SMART" id="SM00822">
    <property type="entry name" value="PKS_KR"/>
    <property type="match status" value="1"/>
</dbReference>
<dbReference type="InterPro" id="IPR036291">
    <property type="entry name" value="NAD(P)-bd_dom_sf"/>
</dbReference>
<evidence type="ECO:0000313" key="4">
    <source>
        <dbReference type="EMBL" id="TWT92439.1"/>
    </source>
</evidence>
<keyword evidence="2 4" id="KW-0560">Oxidoreductase</keyword>
<dbReference type="InterPro" id="IPR057326">
    <property type="entry name" value="KR_dom"/>
</dbReference>
<accession>A0A5C5ZYT6</accession>
<sequence>MTSTPSATDRPVALVTGSGTGVGRACIWQLAERGFDVVVNYSRSEAEAMETVAGAEQRGATVLCIQCDVSDDASVVEMIGQIQSRFGRLDVLVNNAATTSFIPAKQLDDLTEAMWDRMLAVNLKGPFFVTRAASVLLAQGDGGSIVNVSSVAGLTGSGSSIAYCATKGALNTMTKSFAKSLAPAIRVNAILPGPIDSRWIREGDPSWDIDAMVAGYPIPKASSPDDIATAVLALAIDTKMATGQLLCVDGGLTL</sequence>
<dbReference type="SUPFAM" id="SSF51735">
    <property type="entry name" value="NAD(P)-binding Rossmann-fold domains"/>
    <property type="match status" value="1"/>
</dbReference>